<sequence length="242" mass="26950">MLNFTYENKKTLKIVWGLSLVSLILIIISTYVGFTDKKTAERQAAGVAAAESQRVSVFAEELKPIFTNPKRLQIDSVKIDIALGPVSVSEDGSLDVPKNWNEGGWYRKASKPGEEGNLIINAHYDDNYGRPAAFWSLNKVKEGELVKVIDAFGKSYTYKITEVFYLDIKDPNRLDIFDSIDGKSHITLITCGGVWDPRYGTYNKRFVVKGDLYVPGEYADIDGEAEDDGLDMGEGNTQSNES</sequence>
<keyword evidence="1" id="KW-0378">Hydrolase</keyword>
<dbReference type="Proteomes" id="UP000177371">
    <property type="component" value="Unassembled WGS sequence"/>
</dbReference>
<keyword evidence="3" id="KW-0472">Membrane</keyword>
<reference evidence="4 5" key="1">
    <citation type="journal article" date="2016" name="Nat. Commun.">
        <title>Thousands of microbial genomes shed light on interconnected biogeochemical processes in an aquifer system.</title>
        <authorList>
            <person name="Anantharaman K."/>
            <person name="Brown C.T."/>
            <person name="Hug L.A."/>
            <person name="Sharon I."/>
            <person name="Castelle C.J."/>
            <person name="Probst A.J."/>
            <person name="Thomas B.C."/>
            <person name="Singh A."/>
            <person name="Wilkins M.J."/>
            <person name="Karaoz U."/>
            <person name="Brodie E.L."/>
            <person name="Williams K.H."/>
            <person name="Hubbard S.S."/>
            <person name="Banfield J.F."/>
        </authorList>
    </citation>
    <scope>NUCLEOTIDE SEQUENCE [LARGE SCALE GENOMIC DNA]</scope>
</reference>
<evidence type="ECO:0000256" key="1">
    <source>
        <dbReference type="ARBA" id="ARBA00022801"/>
    </source>
</evidence>
<dbReference type="InterPro" id="IPR023365">
    <property type="entry name" value="Sortase_dom-sf"/>
</dbReference>
<dbReference type="SUPFAM" id="SSF63817">
    <property type="entry name" value="Sortase"/>
    <property type="match status" value="1"/>
</dbReference>
<feature type="transmembrane region" description="Helical" evidence="3">
    <location>
        <begin position="14"/>
        <end position="34"/>
    </location>
</feature>
<evidence type="ECO:0000256" key="3">
    <source>
        <dbReference type="SAM" id="Phobius"/>
    </source>
</evidence>
<dbReference type="InterPro" id="IPR005754">
    <property type="entry name" value="Sortase"/>
</dbReference>
<dbReference type="GO" id="GO:0016787">
    <property type="term" value="F:hydrolase activity"/>
    <property type="evidence" value="ECO:0007669"/>
    <property type="project" value="UniProtKB-KW"/>
</dbReference>
<organism evidence="4 5">
    <name type="scientific">candidate division WWE3 bacterium RBG_16_37_10</name>
    <dbReference type="NCBI Taxonomy" id="1802610"/>
    <lineage>
        <taxon>Bacteria</taxon>
        <taxon>Katanobacteria</taxon>
    </lineage>
</organism>
<dbReference type="Gene3D" id="2.40.260.10">
    <property type="entry name" value="Sortase"/>
    <property type="match status" value="1"/>
</dbReference>
<dbReference type="STRING" id="1802610.A2W32_05235"/>
<dbReference type="CDD" id="cd05829">
    <property type="entry name" value="Sortase_F"/>
    <property type="match status" value="1"/>
</dbReference>
<dbReference type="AlphaFoldDB" id="A0A1F4UYG2"/>
<protein>
    <recommendedName>
        <fullName evidence="6">Sortase</fullName>
    </recommendedName>
</protein>
<feature type="region of interest" description="Disordered" evidence="2">
    <location>
        <begin position="223"/>
        <end position="242"/>
    </location>
</feature>
<dbReference type="Pfam" id="PF04203">
    <property type="entry name" value="Sortase"/>
    <property type="match status" value="1"/>
</dbReference>
<gene>
    <name evidence="4" type="ORF">A2W32_05235</name>
</gene>
<evidence type="ECO:0008006" key="6">
    <source>
        <dbReference type="Google" id="ProtNLM"/>
    </source>
</evidence>
<keyword evidence="3" id="KW-0812">Transmembrane</keyword>
<evidence type="ECO:0000313" key="5">
    <source>
        <dbReference type="Proteomes" id="UP000177371"/>
    </source>
</evidence>
<evidence type="ECO:0000256" key="2">
    <source>
        <dbReference type="SAM" id="MobiDB-lite"/>
    </source>
</evidence>
<comment type="caution">
    <text evidence="4">The sequence shown here is derived from an EMBL/GenBank/DDBJ whole genome shotgun (WGS) entry which is preliminary data.</text>
</comment>
<proteinExistence type="predicted"/>
<keyword evidence="3" id="KW-1133">Transmembrane helix</keyword>
<dbReference type="EMBL" id="MEUT01000043">
    <property type="protein sequence ID" value="OGC49946.1"/>
    <property type="molecule type" value="Genomic_DNA"/>
</dbReference>
<evidence type="ECO:0000313" key="4">
    <source>
        <dbReference type="EMBL" id="OGC49946.1"/>
    </source>
</evidence>
<name>A0A1F4UYG2_UNCKA</name>
<accession>A0A1F4UYG2</accession>
<dbReference type="InterPro" id="IPR042001">
    <property type="entry name" value="Sortase_F"/>
</dbReference>